<protein>
    <submittedName>
        <fullName evidence="5">Serine/threonine-protein kinase srk1</fullName>
    </submittedName>
</protein>
<organism evidence="5 6">
    <name type="scientific">Penicillium cosmopolitanum</name>
    <dbReference type="NCBI Taxonomy" id="1131564"/>
    <lineage>
        <taxon>Eukaryota</taxon>
        <taxon>Fungi</taxon>
        <taxon>Dikarya</taxon>
        <taxon>Ascomycota</taxon>
        <taxon>Pezizomycotina</taxon>
        <taxon>Eurotiomycetes</taxon>
        <taxon>Eurotiomycetidae</taxon>
        <taxon>Eurotiales</taxon>
        <taxon>Aspergillaceae</taxon>
        <taxon>Penicillium</taxon>
    </lineage>
</organism>
<dbReference type="Gene3D" id="1.10.510.10">
    <property type="entry name" value="Transferase(Phosphotransferase) domain 1"/>
    <property type="match status" value="1"/>
</dbReference>
<evidence type="ECO:0000313" key="6">
    <source>
        <dbReference type="Proteomes" id="UP001147747"/>
    </source>
</evidence>
<evidence type="ECO:0000256" key="2">
    <source>
        <dbReference type="ARBA" id="ARBA00022840"/>
    </source>
</evidence>
<dbReference type="PANTHER" id="PTHR24347">
    <property type="entry name" value="SERINE/THREONINE-PROTEIN KINASE"/>
    <property type="match status" value="1"/>
</dbReference>
<gene>
    <name evidence="5" type="ORF">N7509_009248</name>
</gene>
<dbReference type="InterPro" id="IPR000719">
    <property type="entry name" value="Prot_kinase_dom"/>
</dbReference>
<dbReference type="InterPro" id="IPR011009">
    <property type="entry name" value="Kinase-like_dom_sf"/>
</dbReference>
<dbReference type="Pfam" id="PF00069">
    <property type="entry name" value="Pkinase"/>
    <property type="match status" value="1"/>
</dbReference>
<evidence type="ECO:0000259" key="4">
    <source>
        <dbReference type="PROSITE" id="PS50011"/>
    </source>
</evidence>
<sequence length="616" mass="68542">MSTIQNIKNFIRHGKQARFVTPHSEPTTDVSAIHAEQQPQPQGQFSPALESFDTGDLRENTHATAQPPSDSHSRRDRSVEIERIVAEEKESRSKMPKYPGLERWILVEKMGDGAFSNVYRAKDSTGQRDEVAIKVVRKFEMNSNQSDHLHPSVKKVPKAAEVRKTLINASCGVAAGPLPGRCGFGRANILKEVQIMRNLDHPNIVKLVDFSESRQYYYIILELCPGGELFHQIVRLTYFSENLSRHVILQVAKAILYLHETSGVVHRDIKPENLLFYPVPHVPSKNPKPQQPGDEEKEDEGEFTAGVGSGGIGLIKIADFGLSKIVKDERYSKSVDMWAMGCVLYTLLCGFPPFYDESIQVLTEKVARGQYTFLSPWWDDISKSAQDLISHLLTVDPEKRFTIEEFLAHPWIRETDEETTAAADAPPLATPLAPSRASLDVPSAGIDRRMDFRSPGAFNLREVFDVGYAVHRQEEETKRRRHVRQQAAQSGNSVAGFQSALGALNEGYDDEPDYRARLDAAADQPPLKVAKPSNGGEMAGMEAKLRSTNLGAQSSAAQARQAHRQPPRKQGYGQHDANVAAAAKSSISQRAQQPFELTLNGATLLEKRGRRNQPVI</sequence>
<dbReference type="Proteomes" id="UP001147747">
    <property type="component" value="Unassembled WGS sequence"/>
</dbReference>
<dbReference type="GO" id="GO:0004672">
    <property type="term" value="F:protein kinase activity"/>
    <property type="evidence" value="ECO:0007669"/>
    <property type="project" value="InterPro"/>
</dbReference>
<dbReference type="SMART" id="SM00220">
    <property type="entry name" value="S_TKc"/>
    <property type="match status" value="1"/>
</dbReference>
<dbReference type="InterPro" id="IPR008271">
    <property type="entry name" value="Ser/Thr_kinase_AS"/>
</dbReference>
<feature type="compositionally biased region" description="Acidic residues" evidence="3">
    <location>
        <begin position="293"/>
        <end position="302"/>
    </location>
</feature>
<dbReference type="GO" id="GO:0005524">
    <property type="term" value="F:ATP binding"/>
    <property type="evidence" value="ECO:0007669"/>
    <property type="project" value="UniProtKB-KW"/>
</dbReference>
<comment type="caution">
    <text evidence="5">The sequence shown here is derived from an EMBL/GenBank/DDBJ whole genome shotgun (WGS) entry which is preliminary data.</text>
</comment>
<feature type="domain" description="Protein kinase" evidence="4">
    <location>
        <begin position="104"/>
        <end position="412"/>
    </location>
</feature>
<keyword evidence="1" id="KW-0547">Nucleotide-binding</keyword>
<feature type="region of interest" description="Disordered" evidence="3">
    <location>
        <begin position="549"/>
        <end position="616"/>
    </location>
</feature>
<name>A0A9X0B3G5_9EURO</name>
<evidence type="ECO:0000256" key="3">
    <source>
        <dbReference type="SAM" id="MobiDB-lite"/>
    </source>
</evidence>
<dbReference type="OrthoDB" id="1738954at2759"/>
<proteinExistence type="predicted"/>
<keyword evidence="6" id="KW-1185">Reference proteome</keyword>
<feature type="region of interest" description="Disordered" evidence="3">
    <location>
        <begin position="519"/>
        <end position="538"/>
    </location>
</feature>
<reference evidence="5" key="1">
    <citation type="submission" date="2022-12" db="EMBL/GenBank/DDBJ databases">
        <authorList>
            <person name="Petersen C."/>
        </authorList>
    </citation>
    <scope>NUCLEOTIDE SEQUENCE</scope>
    <source>
        <strain evidence="5">IBT 29677</strain>
    </source>
</reference>
<dbReference type="Gene3D" id="3.30.200.20">
    <property type="entry name" value="Phosphorylase Kinase, domain 1"/>
    <property type="match status" value="2"/>
</dbReference>
<dbReference type="SUPFAM" id="SSF56112">
    <property type="entry name" value="Protein kinase-like (PK-like)"/>
    <property type="match status" value="1"/>
</dbReference>
<evidence type="ECO:0000256" key="1">
    <source>
        <dbReference type="ARBA" id="ARBA00022741"/>
    </source>
</evidence>
<dbReference type="RefSeq" id="XP_056484505.1">
    <property type="nucleotide sequence ID" value="XM_056633885.1"/>
</dbReference>
<evidence type="ECO:0000313" key="5">
    <source>
        <dbReference type="EMBL" id="KAJ5386707.1"/>
    </source>
</evidence>
<accession>A0A9X0B3G5</accession>
<feature type="region of interest" description="Disordered" evidence="3">
    <location>
        <begin position="280"/>
        <end position="306"/>
    </location>
</feature>
<feature type="region of interest" description="Disordered" evidence="3">
    <location>
        <begin position="59"/>
        <end position="79"/>
    </location>
</feature>
<reference evidence="5" key="2">
    <citation type="journal article" date="2023" name="IMA Fungus">
        <title>Comparative genomic study of the Penicillium genus elucidates a diverse pangenome and 15 lateral gene transfer events.</title>
        <authorList>
            <person name="Petersen C."/>
            <person name="Sorensen T."/>
            <person name="Nielsen M.R."/>
            <person name="Sondergaard T.E."/>
            <person name="Sorensen J.L."/>
            <person name="Fitzpatrick D.A."/>
            <person name="Frisvad J.C."/>
            <person name="Nielsen K.L."/>
        </authorList>
    </citation>
    <scope>NUCLEOTIDE SEQUENCE</scope>
    <source>
        <strain evidence="5">IBT 29677</strain>
    </source>
</reference>
<keyword evidence="5" id="KW-0808">Transferase</keyword>
<dbReference type="FunFam" id="1.10.510.10:FF:000571">
    <property type="entry name" value="Maternal embryonic leucine zipper kinase"/>
    <property type="match status" value="1"/>
</dbReference>
<keyword evidence="2" id="KW-0067">ATP-binding</keyword>
<dbReference type="AlphaFoldDB" id="A0A9X0B3G5"/>
<keyword evidence="5" id="KW-0418">Kinase</keyword>
<dbReference type="PROSITE" id="PS00108">
    <property type="entry name" value="PROTEIN_KINASE_ST"/>
    <property type="match status" value="1"/>
</dbReference>
<dbReference type="EMBL" id="JAPZBU010000009">
    <property type="protein sequence ID" value="KAJ5386707.1"/>
    <property type="molecule type" value="Genomic_DNA"/>
</dbReference>
<dbReference type="GeneID" id="81372865"/>
<dbReference type="PROSITE" id="PS50011">
    <property type="entry name" value="PROTEIN_KINASE_DOM"/>
    <property type="match status" value="1"/>
</dbReference>